<dbReference type="EMBL" id="AGXV01000039">
    <property type="protein sequence ID" value="EIY59613.1"/>
    <property type="molecule type" value="Genomic_DNA"/>
</dbReference>
<evidence type="ECO:0000313" key="1">
    <source>
        <dbReference type="EMBL" id="EIY59613.1"/>
    </source>
</evidence>
<reference evidence="1 2" key="1">
    <citation type="submission" date="2012-02" db="EMBL/GenBank/DDBJ databases">
        <title>The Genome Sequence of Bacteroides salyersiae CL02T12C01.</title>
        <authorList>
            <consortium name="The Broad Institute Genome Sequencing Platform"/>
            <person name="Earl A."/>
            <person name="Ward D."/>
            <person name="Feldgarden M."/>
            <person name="Gevers D."/>
            <person name="Zitomersky N.L."/>
            <person name="Coyne M.J."/>
            <person name="Comstock L.E."/>
            <person name="Young S.K."/>
            <person name="Zeng Q."/>
            <person name="Gargeya S."/>
            <person name="Fitzgerald M."/>
            <person name="Haas B."/>
            <person name="Abouelleil A."/>
            <person name="Alvarado L."/>
            <person name="Arachchi H.M."/>
            <person name="Berlin A."/>
            <person name="Chapman S.B."/>
            <person name="Gearin G."/>
            <person name="Goldberg J."/>
            <person name="Griggs A."/>
            <person name="Gujja S."/>
            <person name="Hansen M."/>
            <person name="Heiman D."/>
            <person name="Howarth C."/>
            <person name="Larimer J."/>
            <person name="Lui A."/>
            <person name="MacDonald P.J.P."/>
            <person name="McCowen C."/>
            <person name="Montmayeur A."/>
            <person name="Murphy C."/>
            <person name="Neiman D."/>
            <person name="Pearson M."/>
            <person name="Priest M."/>
            <person name="Roberts A."/>
            <person name="Saif S."/>
            <person name="Shea T."/>
            <person name="Sisk P."/>
            <person name="Stolte C."/>
            <person name="Sykes S."/>
            <person name="Wortman J."/>
            <person name="Nusbaum C."/>
            <person name="Birren B."/>
        </authorList>
    </citation>
    <scope>NUCLEOTIDE SEQUENCE [LARGE SCALE GENOMIC DNA]</scope>
    <source>
        <strain evidence="1 2">CL02T12C01</strain>
    </source>
</reference>
<dbReference type="HOGENOM" id="CLU_050831_0_0_10"/>
<comment type="caution">
    <text evidence="1">The sequence shown here is derived from an EMBL/GenBank/DDBJ whole genome shotgun (WGS) entry which is preliminary data.</text>
</comment>
<dbReference type="AlphaFoldDB" id="I9SU48"/>
<dbReference type="Proteomes" id="UP000005150">
    <property type="component" value="Unassembled WGS sequence"/>
</dbReference>
<dbReference type="PATRIC" id="fig|997887.3.peg.3476"/>
<name>I9SU48_9BACE</name>
<sequence>MADELGINYVPLHVIYAHIHMKKKLLLAICLLVTMNGFAQKKDFKYKFYGQIRTDLFYNSRANKETVDGLFYMYPLDKLPDADGKDLNATANGSFYVLYTRLGVDVAGPKLGNAKTSAKVEVDFRGSGTTFSTVRVRHAYLNLDWGKSALLMGQTWHPLFGDVSPQILNLSVGAPFQPFSRAPQIRYQYTNKNLQLTGAAIWQSQYLSVGPDNVKSQNYIKNSCIPEIYAGADYKGKNWLVGAGIELLSIKPRTESKVETPESTPEKKHYNTYKVNERITTLSYEAHLKYSNANWLIAAKSVLGSNLTQTSMLGGYGIKSKDAKTGKQEYASILNSSSWVNVVYGKKWKPGVFLGYIKNLGTGDSVTQLYGTGTDVDQLTTVGAELTYNVAHWKFGLEYTFSSAWYGSMDTSNGKIKDTHSISNHRVVGVAMFMF</sequence>
<proteinExistence type="predicted"/>
<dbReference type="OrthoDB" id="9802177at2"/>
<organism evidence="1 2">
    <name type="scientific">Bacteroides salyersiae CL02T12C01</name>
    <dbReference type="NCBI Taxonomy" id="997887"/>
    <lineage>
        <taxon>Bacteria</taxon>
        <taxon>Pseudomonadati</taxon>
        <taxon>Bacteroidota</taxon>
        <taxon>Bacteroidia</taxon>
        <taxon>Bacteroidales</taxon>
        <taxon>Bacteroidaceae</taxon>
        <taxon>Bacteroides</taxon>
    </lineage>
</organism>
<evidence type="ECO:0000313" key="2">
    <source>
        <dbReference type="Proteomes" id="UP000005150"/>
    </source>
</evidence>
<gene>
    <name evidence="1" type="ORF">HMPREF1071_03353</name>
</gene>
<accession>I9SU48</accession>
<keyword evidence="2" id="KW-1185">Reference proteome</keyword>
<protein>
    <submittedName>
        <fullName evidence="1">Uncharacterized protein</fullName>
    </submittedName>
</protein>
<dbReference type="SUPFAM" id="SSF56935">
    <property type="entry name" value="Porins"/>
    <property type="match status" value="1"/>
</dbReference>